<dbReference type="STRING" id="1795827.A7P95_10870"/>
<dbReference type="RefSeq" id="WP_067595309.1">
    <property type="nucleotide sequence ID" value="NZ_LXSL01000033.1"/>
</dbReference>
<evidence type="ECO:0000256" key="1">
    <source>
        <dbReference type="SAM" id="MobiDB-lite"/>
    </source>
</evidence>
<evidence type="ECO:0000313" key="3">
    <source>
        <dbReference type="Proteomes" id="UP000077885"/>
    </source>
</evidence>
<dbReference type="Proteomes" id="UP000077885">
    <property type="component" value="Unassembled WGS sequence"/>
</dbReference>
<feature type="region of interest" description="Disordered" evidence="1">
    <location>
        <begin position="72"/>
        <end position="91"/>
    </location>
</feature>
<sequence>MCDGYSIAYGVAALVGAAASYAGQQQQVKEYKRANAEQEAYANAQQYLANNKRQEEQKMGDEQRQSVLDEAQEVAPTRRPQMQEAEDKQTASNVNALQQANILGQDSIAKAAEGNQSDEYLRQRAESAGRQTDRAIKLARLFGASGAGQEAMANQMMGSINHRLDQSAIQARRNALRNGYDWLFDNMDNERTKARAKYDPGKGMGMQALGGTLMNIGMSGLGGNMGGAASSMGTMSTMRANKSAAKGVF</sequence>
<accession>A0A1A9RTA3</accession>
<comment type="caution">
    <text evidence="2">The sequence shown here is derived from an EMBL/GenBank/DDBJ whole genome shotgun (WGS) entry which is preliminary data.</text>
</comment>
<reference evidence="3" key="1">
    <citation type="submission" date="2016-05" db="EMBL/GenBank/DDBJ databases">
        <title>Draft genome of Corynebacterium afermentans subsp. afermentans LCDC 88199T.</title>
        <authorList>
            <person name="Bernier A.-M."/>
            <person name="Bernard K."/>
        </authorList>
    </citation>
    <scope>NUCLEOTIDE SEQUENCE [LARGE SCALE GENOMIC DNA]</scope>
    <source>
        <strain evidence="3">NML02-A-017</strain>
    </source>
</reference>
<evidence type="ECO:0000313" key="2">
    <source>
        <dbReference type="EMBL" id="OAM25897.1"/>
    </source>
</evidence>
<protein>
    <submittedName>
        <fullName evidence="2">Uncharacterized protein</fullName>
    </submittedName>
</protein>
<dbReference type="AlphaFoldDB" id="A0A1A9RTA3"/>
<proteinExistence type="predicted"/>
<organism evidence="2 3">
    <name type="scientific">Eikenella longinqua</name>
    <dbReference type="NCBI Taxonomy" id="1795827"/>
    <lineage>
        <taxon>Bacteria</taxon>
        <taxon>Pseudomonadati</taxon>
        <taxon>Pseudomonadota</taxon>
        <taxon>Betaproteobacteria</taxon>
        <taxon>Neisseriales</taxon>
        <taxon>Neisseriaceae</taxon>
        <taxon>Eikenella</taxon>
    </lineage>
</organism>
<dbReference type="EMBL" id="LXSL01000033">
    <property type="protein sequence ID" value="OAM25897.1"/>
    <property type="molecule type" value="Genomic_DNA"/>
</dbReference>
<name>A0A1A9RTA3_9NEIS</name>
<keyword evidence="3" id="KW-1185">Reference proteome</keyword>
<gene>
    <name evidence="2" type="ORF">A7P95_10870</name>
</gene>